<dbReference type="Proteomes" id="UP000314294">
    <property type="component" value="Unassembled WGS sequence"/>
</dbReference>
<dbReference type="EMBL" id="SRLO01000108">
    <property type="protein sequence ID" value="TNN74993.1"/>
    <property type="molecule type" value="Genomic_DNA"/>
</dbReference>
<evidence type="ECO:0000313" key="1">
    <source>
        <dbReference type="EMBL" id="TNN74993.1"/>
    </source>
</evidence>
<keyword evidence="2" id="KW-1185">Reference proteome</keyword>
<comment type="caution">
    <text evidence="1">The sequence shown here is derived from an EMBL/GenBank/DDBJ whole genome shotgun (WGS) entry which is preliminary data.</text>
</comment>
<organism evidence="1 2">
    <name type="scientific">Liparis tanakae</name>
    <name type="common">Tanaka's snailfish</name>
    <dbReference type="NCBI Taxonomy" id="230148"/>
    <lineage>
        <taxon>Eukaryota</taxon>
        <taxon>Metazoa</taxon>
        <taxon>Chordata</taxon>
        <taxon>Craniata</taxon>
        <taxon>Vertebrata</taxon>
        <taxon>Euteleostomi</taxon>
        <taxon>Actinopterygii</taxon>
        <taxon>Neopterygii</taxon>
        <taxon>Teleostei</taxon>
        <taxon>Neoteleostei</taxon>
        <taxon>Acanthomorphata</taxon>
        <taxon>Eupercaria</taxon>
        <taxon>Perciformes</taxon>
        <taxon>Cottioidei</taxon>
        <taxon>Cottales</taxon>
        <taxon>Liparidae</taxon>
        <taxon>Liparis</taxon>
    </lineage>
</organism>
<gene>
    <name evidence="1" type="ORF">EYF80_014738</name>
</gene>
<name>A0A4Z2ID29_9TELE</name>
<dbReference type="AlphaFoldDB" id="A0A4Z2ID29"/>
<protein>
    <submittedName>
        <fullName evidence="1">Uncharacterized protein</fullName>
    </submittedName>
</protein>
<accession>A0A4Z2ID29</accession>
<proteinExistence type="predicted"/>
<reference evidence="1 2" key="1">
    <citation type="submission" date="2019-03" db="EMBL/GenBank/DDBJ databases">
        <title>First draft genome of Liparis tanakae, snailfish: a comprehensive survey of snailfish specific genes.</title>
        <authorList>
            <person name="Kim W."/>
            <person name="Song I."/>
            <person name="Jeong J.-H."/>
            <person name="Kim D."/>
            <person name="Kim S."/>
            <person name="Ryu S."/>
            <person name="Song J.Y."/>
            <person name="Lee S.K."/>
        </authorList>
    </citation>
    <scope>NUCLEOTIDE SEQUENCE [LARGE SCALE GENOMIC DNA]</scope>
    <source>
        <tissue evidence="1">Muscle</tissue>
    </source>
</reference>
<evidence type="ECO:0000313" key="2">
    <source>
        <dbReference type="Proteomes" id="UP000314294"/>
    </source>
</evidence>
<sequence length="67" mass="7597">MQTVPQRQVLLDDDRLDSDSKMAKGYTFDPGRKTLETFCPRLQTVVGAYVVTVLRPQAFIFSSRSSQ</sequence>